<evidence type="ECO:0000313" key="2">
    <source>
        <dbReference type="Proteomes" id="UP000194903"/>
    </source>
</evidence>
<dbReference type="SUPFAM" id="SSF102405">
    <property type="entry name" value="MCP/YpsA-like"/>
    <property type="match status" value="1"/>
</dbReference>
<comment type="caution">
    <text evidence="1">The sequence shown here is derived from an EMBL/GenBank/DDBJ whole genome shotgun (WGS) entry which is preliminary data.</text>
</comment>
<dbReference type="EMBL" id="NHOC01000005">
    <property type="protein sequence ID" value="OUM20484.1"/>
    <property type="molecule type" value="Genomic_DNA"/>
</dbReference>
<dbReference type="Proteomes" id="UP000194903">
    <property type="component" value="Unassembled WGS sequence"/>
</dbReference>
<dbReference type="RefSeq" id="WP_087018943.1">
    <property type="nucleotide sequence ID" value="NZ_NHOC01000005.1"/>
</dbReference>
<keyword evidence="2" id="KW-1185">Reference proteome</keyword>
<reference evidence="1 2" key="1">
    <citation type="submission" date="2017-05" db="EMBL/GenBank/DDBJ databases">
        <title>Butyricicoccus porcorum sp. nov. a butyrate-producing bacterium from the swine intestinal tract.</title>
        <authorList>
            <person name="Trachsel J."/>
            <person name="Humphrey S."/>
            <person name="Allen H.K."/>
        </authorList>
    </citation>
    <scope>NUCLEOTIDE SEQUENCE [LARGE SCALE GENOMIC DNA]</scope>
    <source>
        <strain evidence="1">BB10</strain>
    </source>
</reference>
<accession>A0A252F3X1</accession>
<dbReference type="Gene3D" id="3.40.50.450">
    <property type="match status" value="1"/>
</dbReference>
<proteinExistence type="predicted"/>
<sequence length="89" mass="9942">MNQTCAFFGHRDICTDICVPLEVQIRRVVTEFGVSTFWCGGMGAFDMFAASAVKHLQTEFPHLRLLLVLAYLPAQSAEIPDIYDGSLYP</sequence>
<organism evidence="1 2">
    <name type="scientific">Butyricicoccus porcorum</name>
    <dbReference type="NCBI Taxonomy" id="1945634"/>
    <lineage>
        <taxon>Bacteria</taxon>
        <taxon>Bacillati</taxon>
        <taxon>Bacillota</taxon>
        <taxon>Clostridia</taxon>
        <taxon>Eubacteriales</taxon>
        <taxon>Butyricicoccaceae</taxon>
        <taxon>Butyricicoccus</taxon>
    </lineage>
</organism>
<evidence type="ECO:0008006" key="3">
    <source>
        <dbReference type="Google" id="ProtNLM"/>
    </source>
</evidence>
<gene>
    <name evidence="1" type="ORF">CBW42_06540</name>
</gene>
<evidence type="ECO:0000313" key="1">
    <source>
        <dbReference type="EMBL" id="OUM20484.1"/>
    </source>
</evidence>
<dbReference type="AlphaFoldDB" id="A0A252F3X1"/>
<protein>
    <recommendedName>
        <fullName evidence="3">DUF1273 domain-containing protein</fullName>
    </recommendedName>
</protein>
<name>A0A252F3X1_9FIRM</name>
<dbReference type="OrthoDB" id="1795759at2"/>